<protein>
    <recommendedName>
        <fullName evidence="9">Sodium/hydrogen exchanger</fullName>
    </recommendedName>
</protein>
<keyword evidence="6 9" id="KW-0406">Ion transport</keyword>
<feature type="transmembrane region" description="Helical" evidence="11">
    <location>
        <begin position="429"/>
        <end position="447"/>
    </location>
</feature>
<comment type="subcellular location">
    <subcellularLocation>
        <location evidence="1">Membrane</location>
        <topology evidence="1">Multi-pass membrane protein</topology>
    </subcellularLocation>
</comment>
<gene>
    <name evidence="13" type="ORF">TrLO_g797</name>
</gene>
<keyword evidence="2 9" id="KW-0813">Transport</keyword>
<keyword evidence="4 11" id="KW-1133">Transmembrane helix</keyword>
<feature type="transmembrane region" description="Helical" evidence="11">
    <location>
        <begin position="277"/>
        <end position="293"/>
    </location>
</feature>
<dbReference type="InterPro" id="IPR004709">
    <property type="entry name" value="NaH_exchanger"/>
</dbReference>
<organism evidence="13 14">
    <name type="scientific">Triparma laevis f. longispina</name>
    <dbReference type="NCBI Taxonomy" id="1714387"/>
    <lineage>
        <taxon>Eukaryota</taxon>
        <taxon>Sar</taxon>
        <taxon>Stramenopiles</taxon>
        <taxon>Ochrophyta</taxon>
        <taxon>Bolidophyceae</taxon>
        <taxon>Parmales</taxon>
        <taxon>Triparmaceae</taxon>
        <taxon>Triparma</taxon>
    </lineage>
</organism>
<dbReference type="GO" id="GO:0051453">
    <property type="term" value="P:regulation of intracellular pH"/>
    <property type="evidence" value="ECO:0007669"/>
    <property type="project" value="TreeGrafter"/>
</dbReference>
<feature type="transmembrane region" description="Helical" evidence="11">
    <location>
        <begin position="64"/>
        <end position="82"/>
    </location>
</feature>
<keyword evidence="3 9" id="KW-0812">Transmembrane</keyword>
<evidence type="ECO:0000256" key="1">
    <source>
        <dbReference type="ARBA" id="ARBA00004141"/>
    </source>
</evidence>
<feature type="transmembrane region" description="Helical" evidence="11">
    <location>
        <begin position="130"/>
        <end position="150"/>
    </location>
</feature>
<keyword evidence="5" id="KW-0915">Sodium</keyword>
<dbReference type="InterPro" id="IPR018422">
    <property type="entry name" value="Cation/H_exchanger_CPA1"/>
</dbReference>
<reference evidence="14" key="1">
    <citation type="journal article" date="2023" name="Commun. Biol.">
        <title>Genome analysis of Parmales, the sister group of diatoms, reveals the evolutionary specialization of diatoms from phago-mixotrophs to photoautotrophs.</title>
        <authorList>
            <person name="Ban H."/>
            <person name="Sato S."/>
            <person name="Yoshikawa S."/>
            <person name="Yamada K."/>
            <person name="Nakamura Y."/>
            <person name="Ichinomiya M."/>
            <person name="Sato N."/>
            <person name="Blanc-Mathieu R."/>
            <person name="Endo H."/>
            <person name="Kuwata A."/>
            <person name="Ogata H."/>
        </authorList>
    </citation>
    <scope>NUCLEOTIDE SEQUENCE [LARGE SCALE GENOMIC DNA]</scope>
    <source>
        <strain evidence="14">NIES 3700</strain>
    </source>
</reference>
<keyword evidence="14" id="KW-1185">Reference proteome</keyword>
<feature type="transmembrane region" description="Helical" evidence="11">
    <location>
        <begin position="94"/>
        <end position="118"/>
    </location>
</feature>
<dbReference type="PANTHER" id="PTHR10110">
    <property type="entry name" value="SODIUM/HYDROGEN EXCHANGER"/>
    <property type="match status" value="1"/>
</dbReference>
<feature type="compositionally biased region" description="Acidic residues" evidence="10">
    <location>
        <begin position="541"/>
        <end position="554"/>
    </location>
</feature>
<evidence type="ECO:0000256" key="8">
    <source>
        <dbReference type="ARBA" id="ARBA00023201"/>
    </source>
</evidence>
<dbReference type="Pfam" id="PF00999">
    <property type="entry name" value="Na_H_Exchanger"/>
    <property type="match status" value="1"/>
</dbReference>
<evidence type="ECO:0000256" key="10">
    <source>
        <dbReference type="SAM" id="MobiDB-lite"/>
    </source>
</evidence>
<accession>A0A9W6ZXR3</accession>
<dbReference type="Gene3D" id="6.10.140.1330">
    <property type="match status" value="1"/>
</dbReference>
<evidence type="ECO:0000256" key="6">
    <source>
        <dbReference type="ARBA" id="ARBA00023065"/>
    </source>
</evidence>
<feature type="transmembrane region" description="Helical" evidence="11">
    <location>
        <begin position="241"/>
        <end position="265"/>
    </location>
</feature>
<keyword evidence="8 9" id="KW-0739">Sodium transport</keyword>
<name>A0A9W6ZXR3_9STRA</name>
<dbReference type="GO" id="GO:0005886">
    <property type="term" value="C:plasma membrane"/>
    <property type="evidence" value="ECO:0007669"/>
    <property type="project" value="TreeGrafter"/>
</dbReference>
<proteinExistence type="inferred from homology"/>
<feature type="transmembrane region" description="Helical" evidence="11">
    <location>
        <begin position="360"/>
        <end position="380"/>
    </location>
</feature>
<dbReference type="GO" id="GO:0015385">
    <property type="term" value="F:sodium:proton antiporter activity"/>
    <property type="evidence" value="ECO:0007669"/>
    <property type="project" value="InterPro"/>
</dbReference>
<feature type="region of interest" description="Disordered" evidence="10">
    <location>
        <begin position="518"/>
        <end position="601"/>
    </location>
</feature>
<evidence type="ECO:0000256" key="11">
    <source>
        <dbReference type="SAM" id="Phobius"/>
    </source>
</evidence>
<evidence type="ECO:0000259" key="12">
    <source>
        <dbReference type="Pfam" id="PF00999"/>
    </source>
</evidence>
<feature type="transmembrane region" description="Helical" evidence="11">
    <location>
        <begin position="299"/>
        <end position="317"/>
    </location>
</feature>
<keyword evidence="9" id="KW-0050">Antiport</keyword>
<dbReference type="AlphaFoldDB" id="A0A9W6ZXR3"/>
<feature type="transmembrane region" description="Helical" evidence="11">
    <location>
        <begin position="329"/>
        <end position="348"/>
    </location>
</feature>
<evidence type="ECO:0000313" key="14">
    <source>
        <dbReference type="Proteomes" id="UP001165122"/>
    </source>
</evidence>
<evidence type="ECO:0000256" key="2">
    <source>
        <dbReference type="ARBA" id="ARBA00022448"/>
    </source>
</evidence>
<comment type="caution">
    <text evidence="13">The sequence shown here is derived from an EMBL/GenBank/DDBJ whole genome shotgun (WGS) entry which is preliminary data.</text>
</comment>
<feature type="transmembrane region" description="Helical" evidence="11">
    <location>
        <begin position="40"/>
        <end position="57"/>
    </location>
</feature>
<comment type="similarity">
    <text evidence="9">Belongs to the monovalent cation:proton antiporter 1 (CPA1) transporter (TC 2.A.36) family.</text>
</comment>
<dbReference type="GO" id="GO:0015386">
    <property type="term" value="F:potassium:proton antiporter activity"/>
    <property type="evidence" value="ECO:0007669"/>
    <property type="project" value="TreeGrafter"/>
</dbReference>
<feature type="transmembrane region" description="Helical" evidence="11">
    <location>
        <begin position="401"/>
        <end position="417"/>
    </location>
</feature>
<feature type="domain" description="Cation/H+ exchanger transmembrane" evidence="12">
    <location>
        <begin position="49"/>
        <end position="448"/>
    </location>
</feature>
<dbReference type="InterPro" id="IPR006153">
    <property type="entry name" value="Cation/H_exchanger_TM"/>
</dbReference>
<dbReference type="PRINTS" id="PR01084">
    <property type="entry name" value="NAHEXCHNGR"/>
</dbReference>
<dbReference type="GO" id="GO:0098719">
    <property type="term" value="P:sodium ion import across plasma membrane"/>
    <property type="evidence" value="ECO:0007669"/>
    <property type="project" value="TreeGrafter"/>
</dbReference>
<dbReference type="OrthoDB" id="196264at2759"/>
<evidence type="ECO:0000256" key="7">
    <source>
        <dbReference type="ARBA" id="ARBA00023136"/>
    </source>
</evidence>
<sequence length="601" mass="66462">MDRVVELLPFQYRRVLTNNTTPDEPEDDGEETHEYDAHNVLLLNITLILCVFIAYLIKHNRFYAIPESAAAMLTGIVIGGLVRLASPEQDKLPFLYFNAEVFFFLLLPPIIFEAGYTLRRKSFFANITPIVAYAFVGTLVSTFVVGGLVFSLAKMGLTSSVDKTNPMESLLFGALISAVDPVATLSIMGSPELQCDQLLYSLVFGESVLNDAVAIVLFKTFRKYYAPEDPDLEGSDIPAALFSFVAVSLGSIIVGLLIGLLTSFLYKHTRLYEYPRFETAILFLFCYLCYSLAESMELSGIMALFFNGILLSHYNSYNLSEISYITAEQIFATLAVVAETLVFLYMGLSVFNGAFDQWSPLMSIMIMFFCVLARASHIFPLTWVVNRCRSPGNKIPMKMQYVLWFVGLRGAIAFALAENMPGPNKQSYVANTLCICIFTTVVCGGFTEKLLAKFGMKQPDGAAAVELAHSTDPYENLFPSNMRNRSTSAGRLAIGIHGFWKRADNLYFKPLFGGSEGARRRGQGAHGAHEHDSYETTQINFDDDDDDDENEVDTEMQRFIDSVGGNEAGERSSRSRGASGASADDDDIGEVQGGHYVAPDP</sequence>
<dbReference type="NCBIfam" id="TIGR00840">
    <property type="entry name" value="b_cpa1"/>
    <property type="match status" value="1"/>
</dbReference>
<evidence type="ECO:0000313" key="13">
    <source>
        <dbReference type="EMBL" id="GMH58950.1"/>
    </source>
</evidence>
<evidence type="ECO:0000256" key="3">
    <source>
        <dbReference type="ARBA" id="ARBA00022692"/>
    </source>
</evidence>
<dbReference type="EMBL" id="BRXW01000483">
    <property type="protein sequence ID" value="GMH58950.1"/>
    <property type="molecule type" value="Genomic_DNA"/>
</dbReference>
<dbReference type="Proteomes" id="UP001165122">
    <property type="component" value="Unassembled WGS sequence"/>
</dbReference>
<keyword evidence="7 11" id="KW-0472">Membrane</keyword>
<dbReference type="PANTHER" id="PTHR10110:SF187">
    <property type="entry name" value="SODIUM_HYDROGEN EXCHANGER"/>
    <property type="match status" value="1"/>
</dbReference>
<evidence type="ECO:0000256" key="5">
    <source>
        <dbReference type="ARBA" id="ARBA00023053"/>
    </source>
</evidence>
<evidence type="ECO:0000256" key="9">
    <source>
        <dbReference type="RuleBase" id="RU003722"/>
    </source>
</evidence>
<evidence type="ECO:0000256" key="4">
    <source>
        <dbReference type="ARBA" id="ARBA00022989"/>
    </source>
</evidence>